<dbReference type="EMBL" id="ABEU02000004">
    <property type="protein sequence ID" value="PNR55169.1"/>
    <property type="molecule type" value="Genomic_DNA"/>
</dbReference>
<dbReference type="Gramene" id="Pp3c4_11460V3.2">
    <property type="protein sequence ID" value="Pp3c4_11460V3.2"/>
    <property type="gene ID" value="Pp3c4_11460"/>
</dbReference>
<dbReference type="InParanoid" id="A0A2K1KN14"/>
<reference evidence="1 3" key="2">
    <citation type="journal article" date="2018" name="Plant J.">
        <title>The Physcomitrella patens chromosome-scale assembly reveals moss genome structure and evolution.</title>
        <authorList>
            <person name="Lang D."/>
            <person name="Ullrich K.K."/>
            <person name="Murat F."/>
            <person name="Fuchs J."/>
            <person name="Jenkins J."/>
            <person name="Haas F.B."/>
            <person name="Piednoel M."/>
            <person name="Gundlach H."/>
            <person name="Van Bel M."/>
            <person name="Meyberg R."/>
            <person name="Vives C."/>
            <person name="Morata J."/>
            <person name="Symeonidi A."/>
            <person name="Hiss M."/>
            <person name="Muchero W."/>
            <person name="Kamisugi Y."/>
            <person name="Saleh O."/>
            <person name="Blanc G."/>
            <person name="Decker E.L."/>
            <person name="van Gessel N."/>
            <person name="Grimwood J."/>
            <person name="Hayes R.D."/>
            <person name="Graham S.W."/>
            <person name="Gunter L.E."/>
            <person name="McDaniel S.F."/>
            <person name="Hoernstein S.N.W."/>
            <person name="Larsson A."/>
            <person name="Li F.W."/>
            <person name="Perroud P.F."/>
            <person name="Phillips J."/>
            <person name="Ranjan P."/>
            <person name="Rokshar D.S."/>
            <person name="Rothfels C.J."/>
            <person name="Schneider L."/>
            <person name="Shu S."/>
            <person name="Stevenson D.W."/>
            <person name="Thummler F."/>
            <person name="Tillich M."/>
            <person name="Villarreal Aguilar J.C."/>
            <person name="Widiez T."/>
            <person name="Wong G.K."/>
            <person name="Wymore A."/>
            <person name="Zhang Y."/>
            <person name="Zimmer A.D."/>
            <person name="Quatrano R.S."/>
            <person name="Mayer K.F.X."/>
            <person name="Goodstein D."/>
            <person name="Casacuberta J.M."/>
            <person name="Vandepoele K."/>
            <person name="Reski R."/>
            <person name="Cuming A.C."/>
            <person name="Tuskan G.A."/>
            <person name="Maumus F."/>
            <person name="Salse J."/>
            <person name="Schmutz J."/>
            <person name="Rensing S.A."/>
        </authorList>
    </citation>
    <scope>NUCLEOTIDE SEQUENCE [LARGE SCALE GENOMIC DNA]</scope>
    <source>
        <strain evidence="2 3">cv. Gransden 2004</strain>
    </source>
</reference>
<sequence>MGLVFTGKFWCQNLGDAIWAVPTSQRQSRRNAFILDGNTP</sequence>
<accession>A0A2K1KN14</accession>
<evidence type="ECO:0000313" key="2">
    <source>
        <dbReference type="EnsemblPlants" id="Pp3c4_11460V3.1"/>
    </source>
</evidence>
<dbReference type="AlphaFoldDB" id="A0A2K1KN14"/>
<evidence type="ECO:0000313" key="3">
    <source>
        <dbReference type="Proteomes" id="UP000006727"/>
    </source>
</evidence>
<dbReference type="Proteomes" id="UP000006727">
    <property type="component" value="Chromosome 4"/>
</dbReference>
<dbReference type="EnsemblPlants" id="Pp3c4_11460V3.1">
    <property type="protein sequence ID" value="Pp3c4_11460V3.1"/>
    <property type="gene ID" value="Pp3c4_11460"/>
</dbReference>
<reference evidence="1 3" key="1">
    <citation type="journal article" date="2008" name="Science">
        <title>The Physcomitrella genome reveals evolutionary insights into the conquest of land by plants.</title>
        <authorList>
            <person name="Rensing S."/>
            <person name="Lang D."/>
            <person name="Zimmer A."/>
            <person name="Terry A."/>
            <person name="Salamov A."/>
            <person name="Shapiro H."/>
            <person name="Nishiyama T."/>
            <person name="Perroud P.-F."/>
            <person name="Lindquist E."/>
            <person name="Kamisugi Y."/>
            <person name="Tanahashi T."/>
            <person name="Sakakibara K."/>
            <person name="Fujita T."/>
            <person name="Oishi K."/>
            <person name="Shin-I T."/>
            <person name="Kuroki Y."/>
            <person name="Toyoda A."/>
            <person name="Suzuki Y."/>
            <person name="Hashimoto A."/>
            <person name="Yamaguchi K."/>
            <person name="Sugano A."/>
            <person name="Kohara Y."/>
            <person name="Fujiyama A."/>
            <person name="Anterola A."/>
            <person name="Aoki S."/>
            <person name="Ashton N."/>
            <person name="Barbazuk W.B."/>
            <person name="Barker E."/>
            <person name="Bennetzen J."/>
            <person name="Bezanilla M."/>
            <person name="Blankenship R."/>
            <person name="Cho S.H."/>
            <person name="Dutcher S."/>
            <person name="Estelle M."/>
            <person name="Fawcett J.A."/>
            <person name="Gundlach H."/>
            <person name="Hanada K."/>
            <person name="Heyl A."/>
            <person name="Hicks K.A."/>
            <person name="Hugh J."/>
            <person name="Lohr M."/>
            <person name="Mayer K."/>
            <person name="Melkozernov A."/>
            <person name="Murata T."/>
            <person name="Nelson D."/>
            <person name="Pils B."/>
            <person name="Prigge M."/>
            <person name="Reiss B."/>
            <person name="Renner T."/>
            <person name="Rombauts S."/>
            <person name="Rushton P."/>
            <person name="Sanderfoot A."/>
            <person name="Schween G."/>
            <person name="Shiu S.-H."/>
            <person name="Stueber K."/>
            <person name="Theodoulou F.L."/>
            <person name="Tu H."/>
            <person name="Van de Peer Y."/>
            <person name="Verrier P.J."/>
            <person name="Waters E."/>
            <person name="Wood A."/>
            <person name="Yang L."/>
            <person name="Cove D."/>
            <person name="Cuming A."/>
            <person name="Hasebe M."/>
            <person name="Lucas S."/>
            <person name="Mishler D.B."/>
            <person name="Reski R."/>
            <person name="Grigoriev I."/>
            <person name="Quatrano R.S."/>
            <person name="Boore J.L."/>
        </authorList>
    </citation>
    <scope>NUCLEOTIDE SEQUENCE [LARGE SCALE GENOMIC DNA]</scope>
    <source>
        <strain evidence="2 3">cv. Gransden 2004</strain>
    </source>
</reference>
<evidence type="ECO:0000313" key="1">
    <source>
        <dbReference type="EMBL" id="PNR55169.1"/>
    </source>
</evidence>
<dbReference type="Gramene" id="Pp3c4_11460V3.1">
    <property type="protein sequence ID" value="Pp3c4_11460V3.1"/>
    <property type="gene ID" value="Pp3c4_11460"/>
</dbReference>
<organism evidence="1">
    <name type="scientific">Physcomitrium patens</name>
    <name type="common">Spreading-leaved earth moss</name>
    <name type="synonym">Physcomitrella patens</name>
    <dbReference type="NCBI Taxonomy" id="3218"/>
    <lineage>
        <taxon>Eukaryota</taxon>
        <taxon>Viridiplantae</taxon>
        <taxon>Streptophyta</taxon>
        <taxon>Embryophyta</taxon>
        <taxon>Bryophyta</taxon>
        <taxon>Bryophytina</taxon>
        <taxon>Bryopsida</taxon>
        <taxon>Funariidae</taxon>
        <taxon>Funariales</taxon>
        <taxon>Funariaceae</taxon>
        <taxon>Physcomitrium</taxon>
    </lineage>
</organism>
<name>A0A2K1KN14_PHYPA</name>
<proteinExistence type="predicted"/>
<gene>
    <name evidence="1" type="ORF">PHYPA_006064</name>
</gene>
<protein>
    <submittedName>
        <fullName evidence="1 2">Uncharacterized protein</fullName>
    </submittedName>
</protein>
<keyword evidence="3" id="KW-1185">Reference proteome</keyword>
<reference evidence="2" key="3">
    <citation type="submission" date="2020-12" db="UniProtKB">
        <authorList>
            <consortium name="EnsemblPlants"/>
        </authorList>
    </citation>
    <scope>IDENTIFICATION</scope>
</reference>
<dbReference type="EnsemblPlants" id="Pp3c4_11460V3.2">
    <property type="protein sequence ID" value="Pp3c4_11460V3.2"/>
    <property type="gene ID" value="Pp3c4_11460"/>
</dbReference>